<reference evidence="12" key="1">
    <citation type="submission" date="2021-03" db="EMBL/GenBank/DDBJ databases">
        <title>Proteiniclasticum marinus sp. nov., isolated from tidal flat sediment.</title>
        <authorList>
            <person name="Namirimu T."/>
            <person name="Yang J.-A."/>
            <person name="Yang S.-H."/>
            <person name="Kim Y.-J."/>
            <person name="Kwon K.K."/>
        </authorList>
    </citation>
    <scope>NUCLEOTIDE SEQUENCE</scope>
    <source>
        <strain evidence="12">SCR006</strain>
    </source>
</reference>
<evidence type="ECO:0000256" key="5">
    <source>
        <dbReference type="ARBA" id="ARBA00022695"/>
    </source>
</evidence>
<accession>A0A939HD40</accession>
<dbReference type="CDD" id="cd02165">
    <property type="entry name" value="NMNAT"/>
    <property type="match status" value="1"/>
</dbReference>
<dbReference type="HAMAP" id="MF_00244">
    <property type="entry name" value="NaMN_adenylyltr"/>
    <property type="match status" value="1"/>
</dbReference>
<keyword evidence="5 10" id="KW-0548">Nucleotidyltransferase</keyword>
<keyword evidence="13" id="KW-1185">Reference proteome</keyword>
<dbReference type="GO" id="GO:0004515">
    <property type="term" value="F:nicotinate-nucleotide adenylyltransferase activity"/>
    <property type="evidence" value="ECO:0007669"/>
    <property type="project" value="UniProtKB-UniRule"/>
</dbReference>
<comment type="similarity">
    <text evidence="10">Belongs to the NadD family.</text>
</comment>
<organism evidence="12 13">
    <name type="scientific">Proteiniclasticum aestuarii</name>
    <dbReference type="NCBI Taxonomy" id="2817862"/>
    <lineage>
        <taxon>Bacteria</taxon>
        <taxon>Bacillati</taxon>
        <taxon>Bacillota</taxon>
        <taxon>Clostridia</taxon>
        <taxon>Eubacteriales</taxon>
        <taxon>Clostridiaceae</taxon>
        <taxon>Proteiniclasticum</taxon>
    </lineage>
</organism>
<name>A0A939HD40_9CLOT</name>
<dbReference type="SUPFAM" id="SSF52374">
    <property type="entry name" value="Nucleotidylyl transferase"/>
    <property type="match status" value="1"/>
</dbReference>
<evidence type="ECO:0000259" key="11">
    <source>
        <dbReference type="Pfam" id="PF01467"/>
    </source>
</evidence>
<keyword evidence="6 10" id="KW-0547">Nucleotide-binding</keyword>
<evidence type="ECO:0000256" key="1">
    <source>
        <dbReference type="ARBA" id="ARBA00002324"/>
    </source>
</evidence>
<keyword evidence="7 10" id="KW-0067">ATP-binding</keyword>
<keyword evidence="8 10" id="KW-0520">NAD</keyword>
<sequence length="202" mass="23667">MRIGILGGTFNPIHNGHLYMAFEAKETLELDKIIFVPNYIPPHKEAYDRDPEDVLKMLELVIEEYEGFLISTYELDKQGLSYTYETLDHFTKIYPHDEFFFIIGEDSYVNFSSWKNPEIISSLAKLVVFQRHGFDEKKSDGTRILLEKQGKRPIILDSMILEISSSDIRERVAKRKEISFLVPAKVRDYIYEHELYSGKTME</sequence>
<dbReference type="NCBIfam" id="TIGR00482">
    <property type="entry name" value="nicotinate (nicotinamide) nucleotide adenylyltransferase"/>
    <property type="match status" value="1"/>
</dbReference>
<dbReference type="GO" id="GO:0009435">
    <property type="term" value="P:NAD+ biosynthetic process"/>
    <property type="evidence" value="ECO:0007669"/>
    <property type="project" value="UniProtKB-UniRule"/>
</dbReference>
<comment type="catalytic activity">
    <reaction evidence="9 10">
        <text>nicotinate beta-D-ribonucleotide + ATP + H(+) = deamido-NAD(+) + diphosphate</text>
        <dbReference type="Rhea" id="RHEA:22860"/>
        <dbReference type="ChEBI" id="CHEBI:15378"/>
        <dbReference type="ChEBI" id="CHEBI:30616"/>
        <dbReference type="ChEBI" id="CHEBI:33019"/>
        <dbReference type="ChEBI" id="CHEBI:57502"/>
        <dbReference type="ChEBI" id="CHEBI:58437"/>
        <dbReference type="EC" id="2.7.7.18"/>
    </reaction>
</comment>
<dbReference type="NCBIfam" id="NF000840">
    <property type="entry name" value="PRK00071.1-3"/>
    <property type="match status" value="1"/>
</dbReference>
<dbReference type="InterPro" id="IPR004821">
    <property type="entry name" value="Cyt_trans-like"/>
</dbReference>
<evidence type="ECO:0000256" key="4">
    <source>
        <dbReference type="ARBA" id="ARBA00022679"/>
    </source>
</evidence>
<dbReference type="Gene3D" id="3.40.50.620">
    <property type="entry name" value="HUPs"/>
    <property type="match status" value="1"/>
</dbReference>
<dbReference type="Pfam" id="PF01467">
    <property type="entry name" value="CTP_transf_like"/>
    <property type="match status" value="1"/>
</dbReference>
<keyword evidence="3 10" id="KW-0662">Pyridine nucleotide biosynthesis</keyword>
<evidence type="ECO:0000313" key="12">
    <source>
        <dbReference type="EMBL" id="MBO1265777.1"/>
    </source>
</evidence>
<comment type="function">
    <text evidence="1 10">Catalyzes the reversible adenylation of nicotinate mononucleotide (NaMN) to nicotinic acid adenine dinucleotide (NaAD).</text>
</comment>
<dbReference type="PANTHER" id="PTHR39321:SF3">
    <property type="entry name" value="PHOSPHOPANTETHEINE ADENYLYLTRANSFERASE"/>
    <property type="match status" value="1"/>
</dbReference>
<feature type="domain" description="Cytidyltransferase-like" evidence="11">
    <location>
        <begin position="5"/>
        <end position="171"/>
    </location>
</feature>
<dbReference type="PANTHER" id="PTHR39321">
    <property type="entry name" value="NICOTINATE-NUCLEOTIDE ADENYLYLTRANSFERASE-RELATED"/>
    <property type="match status" value="1"/>
</dbReference>
<evidence type="ECO:0000256" key="9">
    <source>
        <dbReference type="ARBA" id="ARBA00048721"/>
    </source>
</evidence>
<dbReference type="NCBIfam" id="TIGR00125">
    <property type="entry name" value="cyt_tran_rel"/>
    <property type="match status" value="1"/>
</dbReference>
<keyword evidence="4 10" id="KW-0808">Transferase</keyword>
<evidence type="ECO:0000256" key="6">
    <source>
        <dbReference type="ARBA" id="ARBA00022741"/>
    </source>
</evidence>
<evidence type="ECO:0000256" key="2">
    <source>
        <dbReference type="ARBA" id="ARBA00005019"/>
    </source>
</evidence>
<dbReference type="AlphaFoldDB" id="A0A939HD40"/>
<comment type="pathway">
    <text evidence="2 10">Cofactor biosynthesis; NAD(+) biosynthesis; deamido-NAD(+) from nicotinate D-ribonucleotide: step 1/1.</text>
</comment>
<dbReference type="EMBL" id="JAFNJU010000009">
    <property type="protein sequence ID" value="MBO1265777.1"/>
    <property type="molecule type" value="Genomic_DNA"/>
</dbReference>
<evidence type="ECO:0000256" key="10">
    <source>
        <dbReference type="HAMAP-Rule" id="MF_00244"/>
    </source>
</evidence>
<dbReference type="Proteomes" id="UP000664218">
    <property type="component" value="Unassembled WGS sequence"/>
</dbReference>
<proteinExistence type="inferred from homology"/>
<dbReference type="RefSeq" id="WP_207600298.1">
    <property type="nucleotide sequence ID" value="NZ_JAFNJU010000009.1"/>
</dbReference>
<dbReference type="EC" id="2.7.7.18" evidence="10"/>
<dbReference type="InterPro" id="IPR005248">
    <property type="entry name" value="NadD/NMNAT"/>
</dbReference>
<dbReference type="GO" id="GO:0005524">
    <property type="term" value="F:ATP binding"/>
    <property type="evidence" value="ECO:0007669"/>
    <property type="project" value="UniProtKB-KW"/>
</dbReference>
<evidence type="ECO:0000256" key="3">
    <source>
        <dbReference type="ARBA" id="ARBA00022642"/>
    </source>
</evidence>
<evidence type="ECO:0000256" key="8">
    <source>
        <dbReference type="ARBA" id="ARBA00023027"/>
    </source>
</evidence>
<evidence type="ECO:0000256" key="7">
    <source>
        <dbReference type="ARBA" id="ARBA00022840"/>
    </source>
</evidence>
<evidence type="ECO:0000313" key="13">
    <source>
        <dbReference type="Proteomes" id="UP000664218"/>
    </source>
</evidence>
<dbReference type="InterPro" id="IPR014729">
    <property type="entry name" value="Rossmann-like_a/b/a_fold"/>
</dbReference>
<comment type="caution">
    <text evidence="12">The sequence shown here is derived from an EMBL/GenBank/DDBJ whole genome shotgun (WGS) entry which is preliminary data.</text>
</comment>
<protein>
    <recommendedName>
        <fullName evidence="10">Probable nicotinate-nucleotide adenylyltransferase</fullName>
        <ecNumber evidence="10">2.7.7.18</ecNumber>
    </recommendedName>
    <alternativeName>
        <fullName evidence="10">Deamido-NAD(+) diphosphorylase</fullName>
    </alternativeName>
    <alternativeName>
        <fullName evidence="10">Deamido-NAD(+) pyrophosphorylase</fullName>
    </alternativeName>
    <alternativeName>
        <fullName evidence="10">Nicotinate mononucleotide adenylyltransferase</fullName>
        <shortName evidence="10">NaMN adenylyltransferase</shortName>
    </alternativeName>
</protein>
<gene>
    <name evidence="10 12" type="primary">nadD</name>
    <name evidence="12" type="ORF">J3A84_12125</name>
</gene>